<evidence type="ECO:0000256" key="4">
    <source>
        <dbReference type="ARBA" id="ARBA00022989"/>
    </source>
</evidence>
<dbReference type="Pfam" id="PF03176">
    <property type="entry name" value="MMPL"/>
    <property type="match status" value="2"/>
</dbReference>
<evidence type="ECO:0000256" key="6">
    <source>
        <dbReference type="SAM" id="Coils"/>
    </source>
</evidence>
<evidence type="ECO:0000313" key="10">
    <source>
        <dbReference type="Proteomes" id="UP000030185"/>
    </source>
</evidence>
<keyword evidence="4 7" id="KW-1133">Transmembrane helix</keyword>
<sequence length="774" mass="87252">MGYQAKKIEITYDFIKVVPDDDPDLIYFKEFQKTFGEDGNILAIGLKNDKLYEYETFAKYQQLAKDLSKVEGVTGVIALPELMNFQKDTVNKKFAISPVFTKTVNSQAELDSLLKTAEGVKVYENLLFNKKTGATLLAVTIDKDFLNSAKRTVVANNILNLTEKFSEESSIKMHYAGLPYVRAIMVSKVKDELNLFLGLAVLVTCIFLFIFFRSFFAVFFTFLVILITVLWTLGFIVVLGYKITLLTGMLPALIIIISIPNCIYMFNKYHQEFRKHGNKIKAISRIIEKVGFLTFMTNINTAVGFFVLLFTDISIIREFGMVAGIVSVATFIITLIVIPSLLLFLPEPSKKQLKHLDFKLFRQINQFLEGLVMNKRKWVYIGTVAVLAVSVWGINKINAVSYMVDDLPEDSHVKSDLGFFEQNFKGVMPLEIVVDLGKKNGIKSISNLQKLEELETFLKEQEYVSPPLSVLNVVKGAVQAFYNGDPEQYRLPTNREAPFITKYLGKKSEENTLKSFVDSTGQFVRFTCKVADIGTTNMNILIKDKIQKKADEIFADKHFETHITGTTLLFLKGNEYLINDLKDSLIMAFILISLMMAFIFTDIRMIIISLIPNIVPMIITAGIMGIFDITLKPSTALIFSIAFGISIDSTIHYLSKFKQELKNLKGNVYAAVIKSLEETGVSMIYTSMVLFGGFVIFSFSQFGGTIALGVLTSLTLFFAMLTNLILLPALLITFVSPNQKKEMKGFKIIKNLRAKRLQKKADKAENDEETKQAV</sequence>
<feature type="domain" description="SSD" evidence="8">
    <location>
        <begin position="222"/>
        <end position="344"/>
    </location>
</feature>
<protein>
    <submittedName>
        <fullName evidence="9">Membrane protein</fullName>
    </submittedName>
</protein>
<feature type="transmembrane region" description="Helical" evidence="7">
    <location>
        <begin position="610"/>
        <end position="630"/>
    </location>
</feature>
<feature type="transmembrane region" description="Helical" evidence="7">
    <location>
        <begin position="322"/>
        <end position="345"/>
    </location>
</feature>
<dbReference type="Proteomes" id="UP000030185">
    <property type="component" value="Unassembled WGS sequence"/>
</dbReference>
<evidence type="ECO:0000256" key="3">
    <source>
        <dbReference type="ARBA" id="ARBA00022692"/>
    </source>
</evidence>
<dbReference type="PROSITE" id="PS50156">
    <property type="entry name" value="SSD"/>
    <property type="match status" value="2"/>
</dbReference>
<reference evidence="9 10" key="1">
    <citation type="submission" date="2014-09" db="EMBL/GenBank/DDBJ databases">
        <title>Sporocytophaga myxococcoides PG-01 genome sequencing.</title>
        <authorList>
            <person name="Liu L."/>
            <person name="Gao P.J."/>
            <person name="Chen G.J."/>
            <person name="Wang L.S."/>
        </authorList>
    </citation>
    <scope>NUCLEOTIDE SEQUENCE [LARGE SCALE GENOMIC DNA]</scope>
    <source>
        <strain evidence="9 10">PG-01</strain>
    </source>
</reference>
<evidence type="ECO:0000256" key="1">
    <source>
        <dbReference type="ARBA" id="ARBA00004651"/>
    </source>
</evidence>
<dbReference type="eggNOG" id="COG1033">
    <property type="taxonomic scope" value="Bacteria"/>
</dbReference>
<evidence type="ECO:0000313" key="9">
    <source>
        <dbReference type="EMBL" id="GAL86182.1"/>
    </source>
</evidence>
<evidence type="ECO:0000256" key="5">
    <source>
        <dbReference type="ARBA" id="ARBA00023136"/>
    </source>
</evidence>
<keyword evidence="5 7" id="KW-0472">Membrane</keyword>
<dbReference type="EMBL" id="BBLT01000007">
    <property type="protein sequence ID" value="GAL86182.1"/>
    <property type="molecule type" value="Genomic_DNA"/>
</dbReference>
<keyword evidence="10" id="KW-1185">Reference proteome</keyword>
<feature type="transmembrane region" description="Helical" evidence="7">
    <location>
        <begin position="286"/>
        <end position="310"/>
    </location>
</feature>
<dbReference type="GO" id="GO:0005886">
    <property type="term" value="C:plasma membrane"/>
    <property type="evidence" value="ECO:0007669"/>
    <property type="project" value="UniProtKB-SubCell"/>
</dbReference>
<comment type="subcellular location">
    <subcellularLocation>
        <location evidence="1">Cell membrane</location>
        <topology evidence="1">Multi-pass membrane protein</topology>
    </subcellularLocation>
</comment>
<feature type="transmembrane region" description="Helical" evidence="7">
    <location>
        <begin position="219"/>
        <end position="239"/>
    </location>
</feature>
<feature type="domain" description="SSD" evidence="8">
    <location>
        <begin position="607"/>
        <end position="733"/>
    </location>
</feature>
<proteinExistence type="predicted"/>
<evidence type="ECO:0000256" key="2">
    <source>
        <dbReference type="ARBA" id="ARBA00022475"/>
    </source>
</evidence>
<evidence type="ECO:0000259" key="8">
    <source>
        <dbReference type="PROSITE" id="PS50156"/>
    </source>
</evidence>
<dbReference type="SUPFAM" id="SSF82866">
    <property type="entry name" value="Multidrug efflux transporter AcrB transmembrane domain"/>
    <property type="match status" value="2"/>
</dbReference>
<dbReference type="InterPro" id="IPR000731">
    <property type="entry name" value="SSD"/>
</dbReference>
<comment type="caution">
    <text evidence="9">The sequence shown here is derived from an EMBL/GenBank/DDBJ whole genome shotgun (WGS) entry which is preliminary data.</text>
</comment>
<organism evidence="9 10">
    <name type="scientific">Sporocytophaga myxococcoides</name>
    <dbReference type="NCBI Taxonomy" id="153721"/>
    <lineage>
        <taxon>Bacteria</taxon>
        <taxon>Pseudomonadati</taxon>
        <taxon>Bacteroidota</taxon>
        <taxon>Cytophagia</taxon>
        <taxon>Cytophagales</taxon>
        <taxon>Cytophagaceae</taxon>
        <taxon>Sporocytophaga</taxon>
    </lineage>
</organism>
<gene>
    <name evidence="9" type="ORF">MYP_3411</name>
</gene>
<keyword evidence="2" id="KW-1003">Cell membrane</keyword>
<dbReference type="InterPro" id="IPR050545">
    <property type="entry name" value="Mycobact_MmpL"/>
</dbReference>
<keyword evidence="3 7" id="KW-0812">Transmembrane</keyword>
<dbReference type="InterPro" id="IPR004869">
    <property type="entry name" value="MMPL_dom"/>
</dbReference>
<dbReference type="PANTHER" id="PTHR33406:SF12">
    <property type="entry name" value="BLR2997 PROTEIN"/>
    <property type="match status" value="1"/>
</dbReference>
<feature type="transmembrane region" description="Helical" evidence="7">
    <location>
        <begin position="378"/>
        <end position="394"/>
    </location>
</feature>
<keyword evidence="6" id="KW-0175">Coiled coil</keyword>
<dbReference type="AlphaFoldDB" id="A0A098LI90"/>
<dbReference type="PANTHER" id="PTHR33406">
    <property type="entry name" value="MEMBRANE PROTEIN MJ1562-RELATED"/>
    <property type="match status" value="1"/>
</dbReference>
<feature type="transmembrane region" description="Helical" evidence="7">
    <location>
        <begin position="636"/>
        <end position="655"/>
    </location>
</feature>
<feature type="transmembrane region" description="Helical" evidence="7">
    <location>
        <begin position="193"/>
        <end position="212"/>
    </location>
</feature>
<feature type="transmembrane region" description="Helical" evidence="7">
    <location>
        <begin position="245"/>
        <end position="266"/>
    </location>
</feature>
<evidence type="ECO:0000256" key="7">
    <source>
        <dbReference type="SAM" id="Phobius"/>
    </source>
</evidence>
<feature type="transmembrane region" description="Helical" evidence="7">
    <location>
        <begin position="683"/>
        <end position="700"/>
    </location>
</feature>
<feature type="transmembrane region" description="Helical" evidence="7">
    <location>
        <begin position="706"/>
        <end position="735"/>
    </location>
</feature>
<name>A0A098LI90_9BACT</name>
<feature type="transmembrane region" description="Helical" evidence="7">
    <location>
        <begin position="585"/>
        <end position="603"/>
    </location>
</feature>
<dbReference type="Gene3D" id="1.20.1640.10">
    <property type="entry name" value="Multidrug efflux transporter AcrB transmembrane domain"/>
    <property type="match status" value="2"/>
</dbReference>
<feature type="coiled-coil region" evidence="6">
    <location>
        <begin position="747"/>
        <end position="774"/>
    </location>
</feature>
<dbReference type="STRING" id="153721.MYP_3411"/>
<accession>A0A098LI90</accession>